<dbReference type="PANTHER" id="PTHR21561">
    <property type="entry name" value="INO80 COMPLEX SUBUNIT B"/>
    <property type="match status" value="1"/>
</dbReference>
<feature type="region of interest" description="Disordered" evidence="1">
    <location>
        <begin position="392"/>
        <end position="413"/>
    </location>
</feature>
<dbReference type="HOGENOM" id="CLU_036529_1_0_1"/>
<evidence type="ECO:0000256" key="1">
    <source>
        <dbReference type="SAM" id="MobiDB-lite"/>
    </source>
</evidence>
<feature type="compositionally biased region" description="Low complexity" evidence="1">
    <location>
        <begin position="55"/>
        <end position="81"/>
    </location>
</feature>
<dbReference type="eggNOG" id="ENOG502S7M7">
    <property type="taxonomic scope" value="Eukaryota"/>
</dbReference>
<name>V5I673_BYSSN</name>
<comment type="caution">
    <text evidence="3">The sequence shown here is derived from an EMBL/GenBank/DDBJ whole genome shotgun (WGS) entry which is preliminary data.</text>
</comment>
<accession>V5I673</accession>
<feature type="compositionally biased region" description="Basic residues" evidence="1">
    <location>
        <begin position="1"/>
        <end position="12"/>
    </location>
</feature>
<dbReference type="Pfam" id="PF04795">
    <property type="entry name" value="PAPA-1"/>
    <property type="match status" value="1"/>
</dbReference>
<feature type="region of interest" description="Disordered" evidence="1">
    <location>
        <begin position="1"/>
        <end position="291"/>
    </location>
</feature>
<organism evidence="3 4">
    <name type="scientific">Byssochlamys spectabilis (strain No. 5 / NBRC 109023)</name>
    <name type="common">Paecilomyces variotii</name>
    <dbReference type="NCBI Taxonomy" id="1356009"/>
    <lineage>
        <taxon>Eukaryota</taxon>
        <taxon>Fungi</taxon>
        <taxon>Dikarya</taxon>
        <taxon>Ascomycota</taxon>
        <taxon>Pezizomycotina</taxon>
        <taxon>Eurotiomycetes</taxon>
        <taxon>Eurotiomycetidae</taxon>
        <taxon>Eurotiales</taxon>
        <taxon>Thermoascaceae</taxon>
        <taxon>Paecilomyces</taxon>
    </lineage>
</organism>
<dbReference type="InParanoid" id="V5I673"/>
<feature type="compositionally biased region" description="Acidic residues" evidence="1">
    <location>
        <begin position="144"/>
        <end position="183"/>
    </location>
</feature>
<evidence type="ECO:0000313" key="4">
    <source>
        <dbReference type="Proteomes" id="UP000018001"/>
    </source>
</evidence>
<dbReference type="InterPro" id="IPR006880">
    <property type="entry name" value="INO80B_C"/>
</dbReference>
<feature type="domain" description="INO80 complex subunit B-like conserved region" evidence="2">
    <location>
        <begin position="302"/>
        <end position="388"/>
    </location>
</feature>
<gene>
    <name evidence="3" type="ORF">PVAR5_8959</name>
</gene>
<dbReference type="AlphaFoldDB" id="V5I673"/>
<dbReference type="InterPro" id="IPR029523">
    <property type="entry name" value="INO80B/Ies2"/>
</dbReference>
<feature type="compositionally biased region" description="Low complexity" evidence="1">
    <location>
        <begin position="21"/>
        <end position="30"/>
    </location>
</feature>
<feature type="region of interest" description="Disordered" evidence="1">
    <location>
        <begin position="305"/>
        <end position="371"/>
    </location>
</feature>
<dbReference type="OrthoDB" id="2021186at2759"/>
<dbReference type="SMART" id="SM01406">
    <property type="entry name" value="PAPA-1"/>
    <property type="match status" value="1"/>
</dbReference>
<dbReference type="GO" id="GO:0031011">
    <property type="term" value="C:Ino80 complex"/>
    <property type="evidence" value="ECO:0007669"/>
    <property type="project" value="InterPro"/>
</dbReference>
<protein>
    <submittedName>
        <fullName evidence="3">PAPA-1-like conserved region protein</fullName>
    </submittedName>
</protein>
<proteinExistence type="predicted"/>
<feature type="compositionally biased region" description="Acidic residues" evidence="1">
    <location>
        <begin position="215"/>
        <end position="268"/>
    </location>
</feature>
<feature type="compositionally biased region" description="Basic residues" evidence="1">
    <location>
        <begin position="333"/>
        <end position="344"/>
    </location>
</feature>
<keyword evidence="4" id="KW-1185">Reference proteome</keyword>
<evidence type="ECO:0000313" key="3">
    <source>
        <dbReference type="EMBL" id="GAE00221.1"/>
    </source>
</evidence>
<dbReference type="Proteomes" id="UP000018001">
    <property type="component" value="Unassembled WGS sequence"/>
</dbReference>
<dbReference type="EMBL" id="BAUL01000394">
    <property type="protein sequence ID" value="GAE00221.1"/>
    <property type="molecule type" value="Genomic_DNA"/>
</dbReference>
<dbReference type="PROSITE" id="PS00018">
    <property type="entry name" value="EF_HAND_1"/>
    <property type="match status" value="1"/>
</dbReference>
<evidence type="ECO:0000259" key="2">
    <source>
        <dbReference type="SMART" id="SM01406"/>
    </source>
</evidence>
<dbReference type="InterPro" id="IPR018247">
    <property type="entry name" value="EF_Hand_1_Ca_BS"/>
</dbReference>
<dbReference type="PANTHER" id="PTHR21561:SF12">
    <property type="entry name" value="INO80 COMPLEX SUBUNIT B"/>
    <property type="match status" value="1"/>
</dbReference>
<reference evidence="4" key="1">
    <citation type="journal article" date="2014" name="Genome Announc.">
        <title>Draft genome sequence of the formaldehyde-resistant fungus Byssochlamys spectabilis No. 5 (anamorph Paecilomyces variotii No. 5) (NBRC109023).</title>
        <authorList>
            <person name="Oka T."/>
            <person name="Ekino K."/>
            <person name="Fukuda K."/>
            <person name="Nomura Y."/>
        </authorList>
    </citation>
    <scope>NUCLEOTIDE SEQUENCE [LARGE SCALE GENOMIC DNA]</scope>
    <source>
        <strain evidence="4">No. 5 / NBRC 109023</strain>
    </source>
</reference>
<dbReference type="GO" id="GO:0006338">
    <property type="term" value="P:chromatin remodeling"/>
    <property type="evidence" value="ECO:0007669"/>
    <property type="project" value="InterPro"/>
</dbReference>
<sequence length="413" mass="45856">MAALRRLRRRPQRPSDDYSEPSDSSYNDNSNRTETSDDWQPETPDAVAPTKPQRSSRITRVVPSSSSSSPSPTVAVSRTSSHSPDGGKKSIRLTVKMPANKLREATNSSARSAAARRSHNIFTDDPIVSGPRNSRTKKRMVEIDTSDEENLDDEEEDEVDEDEDAEGEEDDDVDADGDVDMDDVPPQPPVSKRQAKSAAPAGRGQVKSVEAKEMEMDDDDEDLSELDSDAEGELDDQELGGGVEDEELDDEEEEEEEEDDGDEDEEDIDPSKMTKRQRGSLGNDFLQLPMEPQIKKHLTAEEHAMRRAEMARRRKNLSEKRNEEEKMDTINRLLKKQAPKRRGRAAATEAEGTPTVQEASEPPKPDPTMVRWVSSANGLCRVAVPEELFGTPAGRLFGEAPSSNGQRKLVEEV</sequence>
<feature type="compositionally biased region" description="Basic and acidic residues" evidence="1">
    <location>
        <begin position="305"/>
        <end position="329"/>
    </location>
</feature>